<proteinExistence type="inferred from homology"/>
<evidence type="ECO:0000256" key="5">
    <source>
        <dbReference type="ARBA" id="ARBA00022857"/>
    </source>
</evidence>
<comment type="function">
    <text evidence="7 8">Key enzyme in folate metabolism. Catalyzes an essential reaction for de novo glycine and purine synthesis, and for DNA precursor synthesis.</text>
</comment>
<dbReference type="GO" id="GO:0046452">
    <property type="term" value="P:dihydrofolate metabolic process"/>
    <property type="evidence" value="ECO:0007669"/>
    <property type="project" value="TreeGrafter"/>
</dbReference>
<evidence type="ECO:0000256" key="9">
    <source>
        <dbReference type="RuleBase" id="RU004474"/>
    </source>
</evidence>
<dbReference type="Gene3D" id="3.40.430.10">
    <property type="entry name" value="Dihydrofolate Reductase, subunit A"/>
    <property type="match status" value="1"/>
</dbReference>
<reference evidence="12" key="1">
    <citation type="submission" date="2019-11" db="EMBL/GenBank/DDBJ databases">
        <title>Isolation and characterization of a novel species in the genus Sulfuriferula.</title>
        <authorList>
            <person name="Mochizuki J."/>
            <person name="Kojima H."/>
            <person name="Fukui M."/>
        </authorList>
    </citation>
    <scope>NUCLEOTIDE SEQUENCE [LARGE SCALE GENOMIC DNA]</scope>
    <source>
        <strain evidence="12">SGTM</strain>
    </source>
</reference>
<dbReference type="GO" id="GO:0046654">
    <property type="term" value="P:tetrahydrofolate biosynthetic process"/>
    <property type="evidence" value="ECO:0007669"/>
    <property type="project" value="UniProtKB-UniPathway"/>
</dbReference>
<gene>
    <name evidence="11" type="primary">folA</name>
    <name evidence="11" type="ORF">SFSGTM_24100</name>
</gene>
<dbReference type="InterPro" id="IPR017925">
    <property type="entry name" value="DHFR_CS"/>
</dbReference>
<evidence type="ECO:0000256" key="6">
    <source>
        <dbReference type="ARBA" id="ARBA00023002"/>
    </source>
</evidence>
<dbReference type="AlphaFoldDB" id="A0A809SAL7"/>
<accession>A0A809SAL7</accession>
<comment type="similarity">
    <text evidence="2 8 9">Belongs to the dihydrofolate reductase family.</text>
</comment>
<organism evidence="11 12">
    <name type="scientific">Sulfuriferula nivalis</name>
    <dbReference type="NCBI Taxonomy" id="2675298"/>
    <lineage>
        <taxon>Bacteria</taxon>
        <taxon>Pseudomonadati</taxon>
        <taxon>Pseudomonadota</taxon>
        <taxon>Betaproteobacteria</taxon>
        <taxon>Nitrosomonadales</taxon>
        <taxon>Sulfuricellaceae</taxon>
        <taxon>Sulfuriferula</taxon>
    </lineage>
</organism>
<evidence type="ECO:0000256" key="8">
    <source>
        <dbReference type="PIRNR" id="PIRNR000194"/>
    </source>
</evidence>
<dbReference type="KEGG" id="sniv:SFSGTM_24100"/>
<evidence type="ECO:0000313" key="12">
    <source>
        <dbReference type="Proteomes" id="UP000463939"/>
    </source>
</evidence>
<dbReference type="Pfam" id="PF00186">
    <property type="entry name" value="DHFR_1"/>
    <property type="match status" value="1"/>
</dbReference>
<evidence type="ECO:0000256" key="2">
    <source>
        <dbReference type="ARBA" id="ARBA00009539"/>
    </source>
</evidence>
<evidence type="ECO:0000256" key="7">
    <source>
        <dbReference type="ARBA" id="ARBA00025067"/>
    </source>
</evidence>
<dbReference type="PROSITE" id="PS00075">
    <property type="entry name" value="DHFR_1"/>
    <property type="match status" value="1"/>
</dbReference>
<feature type="domain" description="DHFR" evidence="10">
    <location>
        <begin position="3"/>
        <end position="158"/>
    </location>
</feature>
<dbReference type="GO" id="GO:0006730">
    <property type="term" value="P:one-carbon metabolic process"/>
    <property type="evidence" value="ECO:0007669"/>
    <property type="project" value="UniProtKB-KW"/>
</dbReference>
<dbReference type="GO" id="GO:0004146">
    <property type="term" value="F:dihydrofolate reductase activity"/>
    <property type="evidence" value="ECO:0007669"/>
    <property type="project" value="UniProtKB-EC"/>
</dbReference>
<dbReference type="GO" id="GO:0046655">
    <property type="term" value="P:folic acid metabolic process"/>
    <property type="evidence" value="ECO:0007669"/>
    <property type="project" value="TreeGrafter"/>
</dbReference>
<dbReference type="RefSeq" id="WP_162085433.1">
    <property type="nucleotide sequence ID" value="NZ_AP021881.1"/>
</dbReference>
<dbReference type="PROSITE" id="PS51330">
    <property type="entry name" value="DHFR_2"/>
    <property type="match status" value="1"/>
</dbReference>
<dbReference type="GO" id="GO:0070401">
    <property type="term" value="F:NADP+ binding"/>
    <property type="evidence" value="ECO:0007669"/>
    <property type="project" value="UniProtKB-ARBA"/>
</dbReference>
<dbReference type="InterPro" id="IPR001796">
    <property type="entry name" value="DHFR_dom"/>
</dbReference>
<dbReference type="Proteomes" id="UP000463939">
    <property type="component" value="Chromosome"/>
</dbReference>
<dbReference type="CDD" id="cd00209">
    <property type="entry name" value="DHFR"/>
    <property type="match status" value="1"/>
</dbReference>
<comment type="pathway">
    <text evidence="1 8">Cofactor biosynthesis; tetrahydrofolate biosynthesis; 5,6,7,8-tetrahydrofolate from 7,8-dihydrofolate: step 1/1.</text>
</comment>
<dbReference type="FunFam" id="3.40.430.10:FF:000001">
    <property type="entry name" value="Dihydrofolate reductase"/>
    <property type="match status" value="1"/>
</dbReference>
<dbReference type="InterPro" id="IPR024072">
    <property type="entry name" value="DHFR-like_dom_sf"/>
</dbReference>
<evidence type="ECO:0000256" key="4">
    <source>
        <dbReference type="ARBA" id="ARBA00022563"/>
    </source>
</evidence>
<dbReference type="PANTHER" id="PTHR48069">
    <property type="entry name" value="DIHYDROFOLATE REDUCTASE"/>
    <property type="match status" value="1"/>
</dbReference>
<evidence type="ECO:0000256" key="3">
    <source>
        <dbReference type="ARBA" id="ARBA00012856"/>
    </source>
</evidence>
<evidence type="ECO:0000313" key="11">
    <source>
        <dbReference type="EMBL" id="BBP01702.1"/>
    </source>
</evidence>
<dbReference type="PRINTS" id="PR00070">
    <property type="entry name" value="DHFR"/>
</dbReference>
<dbReference type="GO" id="GO:0005829">
    <property type="term" value="C:cytosol"/>
    <property type="evidence" value="ECO:0007669"/>
    <property type="project" value="TreeGrafter"/>
</dbReference>
<dbReference type="SUPFAM" id="SSF53597">
    <property type="entry name" value="Dihydrofolate reductase-like"/>
    <property type="match status" value="1"/>
</dbReference>
<comment type="catalytic activity">
    <reaction evidence="8">
        <text>(6S)-5,6,7,8-tetrahydrofolate + NADP(+) = 7,8-dihydrofolate + NADPH + H(+)</text>
        <dbReference type="Rhea" id="RHEA:15009"/>
        <dbReference type="ChEBI" id="CHEBI:15378"/>
        <dbReference type="ChEBI" id="CHEBI:57451"/>
        <dbReference type="ChEBI" id="CHEBI:57453"/>
        <dbReference type="ChEBI" id="CHEBI:57783"/>
        <dbReference type="ChEBI" id="CHEBI:58349"/>
        <dbReference type="EC" id="1.5.1.3"/>
    </reaction>
</comment>
<sequence>MPIISLIAAMSKNRVIGINNTLPWHLPADLQHFKQLTLGHPIIMGRKTFESIGRALPGRTNLIISRNNYFAPANCVVVSSIEAAIDSCKELNEMFFIGGAQIYEQAIQVADRLYLTEIATEITGDAHFPEIDSAHWLETDRQHHQELPYAYDFVTYNRK</sequence>
<dbReference type="PANTHER" id="PTHR48069:SF3">
    <property type="entry name" value="DIHYDROFOLATE REDUCTASE"/>
    <property type="match status" value="1"/>
</dbReference>
<name>A0A809SAL7_9PROT</name>
<keyword evidence="6 8" id="KW-0560">Oxidoreductase</keyword>
<dbReference type="EC" id="1.5.1.3" evidence="3 8"/>
<dbReference type="InterPro" id="IPR012259">
    <property type="entry name" value="DHFR"/>
</dbReference>
<keyword evidence="12" id="KW-1185">Reference proteome</keyword>
<evidence type="ECO:0000259" key="10">
    <source>
        <dbReference type="PROSITE" id="PS51330"/>
    </source>
</evidence>
<keyword evidence="5 8" id="KW-0521">NADP</keyword>
<dbReference type="UniPathway" id="UPA00077">
    <property type="reaction ID" value="UER00158"/>
</dbReference>
<keyword evidence="4 8" id="KW-0554">One-carbon metabolism</keyword>
<protein>
    <recommendedName>
        <fullName evidence="3 8">Dihydrofolate reductase</fullName>
        <ecNumber evidence="3 8">1.5.1.3</ecNumber>
    </recommendedName>
</protein>
<dbReference type="PIRSF" id="PIRSF000194">
    <property type="entry name" value="DHFR"/>
    <property type="match status" value="1"/>
</dbReference>
<evidence type="ECO:0000256" key="1">
    <source>
        <dbReference type="ARBA" id="ARBA00004903"/>
    </source>
</evidence>
<dbReference type="EMBL" id="AP021881">
    <property type="protein sequence ID" value="BBP01702.1"/>
    <property type="molecule type" value="Genomic_DNA"/>
</dbReference>